<protein>
    <recommendedName>
        <fullName evidence="4">DUF2975 domain-containing protein</fullName>
    </recommendedName>
</protein>
<dbReference type="EMBL" id="CP028349">
    <property type="protein sequence ID" value="AVV36571.1"/>
    <property type="molecule type" value="Genomic_DNA"/>
</dbReference>
<dbReference type="RefSeq" id="WP_107319308.1">
    <property type="nucleotide sequence ID" value="NZ_CP028349.1"/>
</dbReference>
<evidence type="ECO:0000256" key="1">
    <source>
        <dbReference type="SAM" id="Phobius"/>
    </source>
</evidence>
<keyword evidence="1" id="KW-0472">Membrane</keyword>
<reference evidence="2 3" key="1">
    <citation type="journal article" date="2018" name="Int J Genomics">
        <title>Comparative Genomics Analysis of Plasmid pPV989-94 from a Clinical Isolate of Pantoea vagans PV989.</title>
        <authorList>
            <person name="Xu L."/>
            <person name="Yin M."/>
            <person name="Zhu T."/>
            <person name="Lu J."/>
            <person name="Bao Q."/>
        </authorList>
    </citation>
    <scope>NUCLEOTIDE SEQUENCE [LARGE SCALE GENOMIC DNA]</scope>
    <source>
        <strain evidence="2 3">PV989</strain>
    </source>
</reference>
<evidence type="ECO:0008006" key="4">
    <source>
        <dbReference type="Google" id="ProtNLM"/>
    </source>
</evidence>
<dbReference type="AlphaFoldDB" id="A0AAN1NP02"/>
<accession>A0AAN1NP02</accession>
<feature type="transmembrane region" description="Helical" evidence="1">
    <location>
        <begin position="145"/>
        <end position="163"/>
    </location>
</feature>
<feature type="transmembrane region" description="Helical" evidence="1">
    <location>
        <begin position="108"/>
        <end position="125"/>
    </location>
</feature>
<evidence type="ECO:0000313" key="3">
    <source>
        <dbReference type="Proteomes" id="UP000241538"/>
    </source>
</evidence>
<feature type="transmembrane region" description="Helical" evidence="1">
    <location>
        <begin position="7"/>
        <end position="26"/>
    </location>
</feature>
<evidence type="ECO:0000313" key="2">
    <source>
        <dbReference type="EMBL" id="AVV36571.1"/>
    </source>
</evidence>
<keyword evidence="1" id="KW-1133">Transmembrane helix</keyword>
<gene>
    <name evidence="2" type="ORF">C9381_04905</name>
</gene>
<proteinExistence type="predicted"/>
<feature type="transmembrane region" description="Helical" evidence="1">
    <location>
        <begin position="65"/>
        <end position="87"/>
    </location>
</feature>
<dbReference type="Proteomes" id="UP000241538">
    <property type="component" value="Chromosome"/>
</dbReference>
<organism evidence="2 3">
    <name type="scientific">Pantoea vagans</name>
    <dbReference type="NCBI Taxonomy" id="470934"/>
    <lineage>
        <taxon>Bacteria</taxon>
        <taxon>Pseudomonadati</taxon>
        <taxon>Pseudomonadota</taxon>
        <taxon>Gammaproteobacteria</taxon>
        <taxon>Enterobacterales</taxon>
        <taxon>Erwiniaceae</taxon>
        <taxon>Pantoea</taxon>
    </lineage>
</organism>
<keyword evidence="1" id="KW-0812">Transmembrane</keyword>
<sequence>MANHALSLFIKISLFIAVMLIVAKVFPYDGLVDSTTGLFDYQNAQRFTYFILGEPDPEPWELLQFYFSLLINTLISVPVMSAVITFLKGAKLKIKPAYLVKYWVFSTLRRLAKIFVFTFIFWGLFRCLTYNSFLENEGKFSDFTLAAFIGLNLLLTIACYCFITKKITFKRSL</sequence>
<name>A0AAN1NP02_9GAMM</name>